<evidence type="ECO:0000313" key="10">
    <source>
        <dbReference type="EMBL" id="MFD2761223.1"/>
    </source>
</evidence>
<reference evidence="11" key="1">
    <citation type="journal article" date="2019" name="Int. J. Syst. Evol. Microbiol.">
        <title>The Global Catalogue of Microorganisms (GCM) 10K type strain sequencing project: providing services to taxonomists for standard genome sequencing and annotation.</title>
        <authorList>
            <consortium name="The Broad Institute Genomics Platform"/>
            <consortium name="The Broad Institute Genome Sequencing Center for Infectious Disease"/>
            <person name="Wu L."/>
            <person name="Ma J."/>
        </authorList>
    </citation>
    <scope>NUCLEOTIDE SEQUENCE [LARGE SCALE GENOMIC DNA]</scope>
    <source>
        <strain evidence="11">TISTR 1535</strain>
    </source>
</reference>
<dbReference type="PIRSF" id="PIRSF000025">
    <property type="entry name" value="Cytc_Bsub_c550"/>
    <property type="match status" value="1"/>
</dbReference>
<accession>A0ABW5V679</accession>
<evidence type="ECO:0000256" key="4">
    <source>
        <dbReference type="ARBA" id="ARBA00022982"/>
    </source>
</evidence>
<protein>
    <submittedName>
        <fullName evidence="10">Cytochrome c551</fullName>
    </submittedName>
</protein>
<keyword evidence="8" id="KW-0732">Signal</keyword>
<evidence type="ECO:0000256" key="7">
    <source>
        <dbReference type="SAM" id="MobiDB-lite"/>
    </source>
</evidence>
<dbReference type="Gene3D" id="1.10.760.10">
    <property type="entry name" value="Cytochrome c-like domain"/>
    <property type="match status" value="1"/>
</dbReference>
<evidence type="ECO:0000313" key="11">
    <source>
        <dbReference type="Proteomes" id="UP001597502"/>
    </source>
</evidence>
<feature type="chain" id="PRO_5046755239" evidence="8">
    <location>
        <begin position="19"/>
        <end position="120"/>
    </location>
</feature>
<feature type="domain" description="Cytochrome c" evidence="9">
    <location>
        <begin position="47"/>
        <end position="120"/>
    </location>
</feature>
<keyword evidence="5 6" id="KW-0408">Iron</keyword>
<keyword evidence="4" id="KW-0249">Electron transport</keyword>
<evidence type="ECO:0000256" key="1">
    <source>
        <dbReference type="ARBA" id="ARBA00022448"/>
    </source>
</evidence>
<gene>
    <name evidence="10" type="primary">cccB</name>
    <name evidence="10" type="ORF">ACFSUO_09595</name>
</gene>
<organism evidence="10 11">
    <name type="scientific">Lentibacillus juripiscarius</name>
    <dbReference type="NCBI Taxonomy" id="257446"/>
    <lineage>
        <taxon>Bacteria</taxon>
        <taxon>Bacillati</taxon>
        <taxon>Bacillota</taxon>
        <taxon>Bacilli</taxon>
        <taxon>Bacillales</taxon>
        <taxon>Bacillaceae</taxon>
        <taxon>Lentibacillus</taxon>
    </lineage>
</organism>
<dbReference type="PROSITE" id="PS51257">
    <property type="entry name" value="PROKAR_LIPOPROTEIN"/>
    <property type="match status" value="1"/>
</dbReference>
<dbReference type="InterPro" id="IPR012218">
    <property type="entry name" value="Cyt_c_BACSU-c550-type"/>
</dbReference>
<evidence type="ECO:0000259" key="9">
    <source>
        <dbReference type="PROSITE" id="PS51007"/>
    </source>
</evidence>
<dbReference type="InterPro" id="IPR054782">
    <property type="entry name" value="Cytochro_C551"/>
</dbReference>
<dbReference type="Proteomes" id="UP001597502">
    <property type="component" value="Unassembled WGS sequence"/>
</dbReference>
<dbReference type="PANTHER" id="PTHR37823">
    <property type="entry name" value="CYTOCHROME C-553-LIKE"/>
    <property type="match status" value="1"/>
</dbReference>
<dbReference type="InterPro" id="IPR009056">
    <property type="entry name" value="Cyt_c-like_dom"/>
</dbReference>
<dbReference type="EMBL" id="JBHUNA010000020">
    <property type="protein sequence ID" value="MFD2761223.1"/>
    <property type="molecule type" value="Genomic_DNA"/>
</dbReference>
<dbReference type="InterPro" id="IPR051811">
    <property type="entry name" value="Cytochrome_c550/c551-like"/>
</dbReference>
<dbReference type="PANTHER" id="PTHR37823:SF3">
    <property type="entry name" value="CYTOCHROME C-551"/>
    <property type="match status" value="1"/>
</dbReference>
<sequence length="120" mass="11983">MKKGLLSILFGTALVLGACGGGGDDGGTDNGNNGDTGTEESSGENGESTAAAEEIFQNNCASCHGGDLSGGVGPDLTSVGADHSKDDIVDIIQNGQGDMPPQDVAEEDAQTLASWLAEKK</sequence>
<proteinExistence type="predicted"/>
<feature type="signal peptide" evidence="8">
    <location>
        <begin position="1"/>
        <end position="18"/>
    </location>
</feature>
<evidence type="ECO:0000256" key="6">
    <source>
        <dbReference type="PROSITE-ProRule" id="PRU00433"/>
    </source>
</evidence>
<feature type="region of interest" description="Disordered" evidence="7">
    <location>
        <begin position="21"/>
        <end position="50"/>
    </location>
</feature>
<comment type="caution">
    <text evidence="10">The sequence shown here is derived from an EMBL/GenBank/DDBJ whole genome shotgun (WGS) entry which is preliminary data.</text>
</comment>
<evidence type="ECO:0000256" key="5">
    <source>
        <dbReference type="ARBA" id="ARBA00023004"/>
    </source>
</evidence>
<evidence type="ECO:0000256" key="3">
    <source>
        <dbReference type="ARBA" id="ARBA00022723"/>
    </source>
</evidence>
<dbReference type="Pfam" id="PF13442">
    <property type="entry name" value="Cytochrome_CBB3"/>
    <property type="match status" value="1"/>
</dbReference>
<dbReference type="PROSITE" id="PS51007">
    <property type="entry name" value="CYTC"/>
    <property type="match status" value="1"/>
</dbReference>
<keyword evidence="2 6" id="KW-0349">Heme</keyword>
<evidence type="ECO:0000256" key="8">
    <source>
        <dbReference type="SAM" id="SignalP"/>
    </source>
</evidence>
<name>A0ABW5V679_9BACI</name>
<dbReference type="NCBIfam" id="NF045774">
    <property type="entry name" value="cytochro_C551"/>
    <property type="match status" value="1"/>
</dbReference>
<keyword evidence="1" id="KW-0813">Transport</keyword>
<dbReference type="RefSeq" id="WP_382393489.1">
    <property type="nucleotide sequence ID" value="NZ_JBHUNA010000020.1"/>
</dbReference>
<dbReference type="SUPFAM" id="SSF46626">
    <property type="entry name" value="Cytochrome c"/>
    <property type="match status" value="1"/>
</dbReference>
<dbReference type="InterPro" id="IPR036909">
    <property type="entry name" value="Cyt_c-like_dom_sf"/>
</dbReference>
<keyword evidence="11" id="KW-1185">Reference proteome</keyword>
<keyword evidence="3 6" id="KW-0479">Metal-binding</keyword>
<evidence type="ECO:0000256" key="2">
    <source>
        <dbReference type="ARBA" id="ARBA00022617"/>
    </source>
</evidence>